<dbReference type="EMBL" id="JAAWWB010000034">
    <property type="protein sequence ID" value="KAG6741495.1"/>
    <property type="molecule type" value="Genomic_DNA"/>
</dbReference>
<dbReference type="Proteomes" id="UP000886885">
    <property type="component" value="Chromosome 17D"/>
</dbReference>
<keyword evidence="1" id="KW-0472">Membrane</keyword>
<proteinExistence type="predicted"/>
<sequence>MGLPLNSILGASKIADSISSLLVFVFTDSGVEVGSIFTVDFGITAGWVVSTAIAVESGSVLGVVSSLLFSIAAESDVAAGSMVCTTIVVNPGIAAGWVVCTTVAAEFGVAVYGIFPAGSGIATGSTLAVEFGWLKISQFLLKTYLNLMLGEEERLNFHWHMTGRVADFRVDHASASASLSLSELLVESIKVGRLSSCLFAILFALVVLLTSESKTSLFVRDDLGIN</sequence>
<accession>A0A8X7Y0Z4</accession>
<evidence type="ECO:0000313" key="2">
    <source>
        <dbReference type="EMBL" id="KAG6741495.1"/>
    </source>
</evidence>
<keyword evidence="1" id="KW-0812">Transmembrane</keyword>
<comment type="caution">
    <text evidence="2">The sequence shown here is derived from an EMBL/GenBank/DDBJ whole genome shotgun (WGS) entry which is preliminary data.</text>
</comment>
<evidence type="ECO:0000313" key="3">
    <source>
        <dbReference type="Proteomes" id="UP000886885"/>
    </source>
</evidence>
<reference evidence="2" key="1">
    <citation type="journal article" date="2020" name="bioRxiv">
        <title>Hybrid origin of Populus tomentosa Carr. identified through genome sequencing and phylogenomic analysis.</title>
        <authorList>
            <person name="An X."/>
            <person name="Gao K."/>
            <person name="Chen Z."/>
            <person name="Li J."/>
            <person name="Yang X."/>
            <person name="Yang X."/>
            <person name="Zhou J."/>
            <person name="Guo T."/>
            <person name="Zhao T."/>
            <person name="Huang S."/>
            <person name="Miao D."/>
            <person name="Khan W.U."/>
            <person name="Rao P."/>
            <person name="Ye M."/>
            <person name="Lei B."/>
            <person name="Liao W."/>
            <person name="Wang J."/>
            <person name="Ji L."/>
            <person name="Li Y."/>
            <person name="Guo B."/>
            <person name="Mustafa N.S."/>
            <person name="Li S."/>
            <person name="Yun Q."/>
            <person name="Keller S.R."/>
            <person name="Mao J."/>
            <person name="Zhang R."/>
            <person name="Strauss S.H."/>
        </authorList>
    </citation>
    <scope>NUCLEOTIDE SEQUENCE</scope>
    <source>
        <strain evidence="2">GM15</strain>
        <tissue evidence="2">Leaf</tissue>
    </source>
</reference>
<keyword evidence="3" id="KW-1185">Reference proteome</keyword>
<name>A0A8X7Y0Z4_POPTO</name>
<protein>
    <submittedName>
        <fullName evidence="2">Uncharacterized protein</fullName>
    </submittedName>
</protein>
<feature type="transmembrane region" description="Helical" evidence="1">
    <location>
        <begin position="191"/>
        <end position="210"/>
    </location>
</feature>
<dbReference type="AlphaFoldDB" id="A0A8X7Y0Z4"/>
<organism evidence="2 3">
    <name type="scientific">Populus tomentosa</name>
    <name type="common">Chinese white poplar</name>
    <dbReference type="NCBI Taxonomy" id="118781"/>
    <lineage>
        <taxon>Eukaryota</taxon>
        <taxon>Viridiplantae</taxon>
        <taxon>Streptophyta</taxon>
        <taxon>Embryophyta</taxon>
        <taxon>Tracheophyta</taxon>
        <taxon>Spermatophyta</taxon>
        <taxon>Magnoliopsida</taxon>
        <taxon>eudicotyledons</taxon>
        <taxon>Gunneridae</taxon>
        <taxon>Pentapetalae</taxon>
        <taxon>rosids</taxon>
        <taxon>fabids</taxon>
        <taxon>Malpighiales</taxon>
        <taxon>Salicaceae</taxon>
        <taxon>Saliceae</taxon>
        <taxon>Populus</taxon>
    </lineage>
</organism>
<evidence type="ECO:0000256" key="1">
    <source>
        <dbReference type="SAM" id="Phobius"/>
    </source>
</evidence>
<keyword evidence="1" id="KW-1133">Transmembrane helix</keyword>
<gene>
    <name evidence="2" type="ORF">POTOM_054756</name>
</gene>